<dbReference type="EMBL" id="CP020370">
    <property type="protein sequence ID" value="AUB84998.1"/>
    <property type="molecule type" value="Genomic_DNA"/>
</dbReference>
<evidence type="ECO:0000313" key="3">
    <source>
        <dbReference type="EMBL" id="AUB84998.1"/>
    </source>
</evidence>
<reference evidence="3 4" key="1">
    <citation type="submission" date="2017-03" db="EMBL/GenBank/DDBJ databases">
        <title>Complete genome sequence of Candidatus 'Thiodictyon syntrophicum' sp. nov. strain Cad16T, a photolithoautotroph purple sulfur bacterium isolated from an alpine meromictic lake.</title>
        <authorList>
            <person name="Luedin S.M."/>
            <person name="Pothier J.F."/>
            <person name="Danza F."/>
            <person name="Storelli N."/>
            <person name="Wittwer M."/>
            <person name="Tonolla M."/>
        </authorList>
    </citation>
    <scope>NUCLEOTIDE SEQUENCE [LARGE SCALE GENOMIC DNA]</scope>
    <source>
        <strain evidence="3 4">Cad16T</strain>
    </source>
</reference>
<dbReference type="Proteomes" id="UP000232638">
    <property type="component" value="Chromosome"/>
</dbReference>
<evidence type="ECO:0000256" key="2">
    <source>
        <dbReference type="SAM" id="Phobius"/>
    </source>
</evidence>
<evidence type="ECO:0000256" key="1">
    <source>
        <dbReference type="SAM" id="MobiDB-lite"/>
    </source>
</evidence>
<feature type="transmembrane region" description="Helical" evidence="2">
    <location>
        <begin position="35"/>
        <end position="52"/>
    </location>
</feature>
<organism evidence="3 4">
    <name type="scientific">Candidatus Thiodictyon syntrophicum</name>
    <dbReference type="NCBI Taxonomy" id="1166950"/>
    <lineage>
        <taxon>Bacteria</taxon>
        <taxon>Pseudomonadati</taxon>
        <taxon>Pseudomonadota</taxon>
        <taxon>Gammaproteobacteria</taxon>
        <taxon>Chromatiales</taxon>
        <taxon>Chromatiaceae</taxon>
        <taxon>Thiodictyon</taxon>
    </lineage>
</organism>
<dbReference type="PANTHER" id="PTHR34351:SF1">
    <property type="entry name" value="SLR1927 PROTEIN"/>
    <property type="match status" value="1"/>
</dbReference>
<keyword evidence="4" id="KW-1185">Reference proteome</keyword>
<proteinExistence type="predicted"/>
<sequence length="336" mass="37095">MRRRLQALLRHEPVGTDGSARIAARRIYILPTPTGLWYGGAVFFMLLGSLNYQNNLGLLFAFFLAATGLVAMHHCWFNLLGLAIGARPGPAVFAGSPAQFEVTLRNERAGPRFDLRLVGGLDPVAPVFLGAREQLVVVLGVPTRRRGLLPLPEVQVETRHPMHLFRAWCFAQTEASCLVYPYPAPAAPPPAPDPGRGRRPALRGGEGSDEYLGPRAYRYGDSPRHVDWKALARERGLIVKQFGGDEGLDVWIDWARVAAPGLEDRISLLTRQVLDAARSNLRFGMRLPGVQIGLDRGQAHRERCLRTLALFDQGLAGHEEDRRPMNLAMNHGQAQA</sequence>
<feature type="transmembrane region" description="Helical" evidence="2">
    <location>
        <begin position="58"/>
        <end position="77"/>
    </location>
</feature>
<keyword evidence="2" id="KW-1133">Transmembrane helix</keyword>
<feature type="region of interest" description="Disordered" evidence="1">
    <location>
        <begin position="186"/>
        <end position="216"/>
    </location>
</feature>
<dbReference type="AlphaFoldDB" id="A0A2K8UHH7"/>
<name>A0A2K8UHH7_9GAMM</name>
<keyword evidence="2" id="KW-0472">Membrane</keyword>
<dbReference type="KEGG" id="tsy:THSYN_29040"/>
<protein>
    <submittedName>
        <fullName evidence="3">DUF58 domain-containing protein</fullName>
    </submittedName>
</protein>
<keyword evidence="2" id="KW-0812">Transmembrane</keyword>
<dbReference type="OrthoDB" id="5298497at2"/>
<gene>
    <name evidence="3" type="ORF">THSYN_29040</name>
</gene>
<evidence type="ECO:0000313" key="4">
    <source>
        <dbReference type="Proteomes" id="UP000232638"/>
    </source>
</evidence>
<dbReference type="PANTHER" id="PTHR34351">
    <property type="entry name" value="SLR1927 PROTEIN-RELATED"/>
    <property type="match status" value="1"/>
</dbReference>
<accession>A0A2K8UHH7</accession>